<accession>A0A1Y0IEK9</accession>
<reference evidence="2 3" key="1">
    <citation type="submission" date="2017-05" db="EMBL/GenBank/DDBJ databases">
        <title>Genomic insights into alkan degradation activity of Oleiphilus messinensis.</title>
        <authorList>
            <person name="Kozyavkin S.A."/>
            <person name="Slesarev A.I."/>
            <person name="Golyshin P.N."/>
            <person name="Korzhenkov A."/>
            <person name="Golyshina O.N."/>
            <person name="Toshchakov S.V."/>
        </authorList>
    </citation>
    <scope>NUCLEOTIDE SEQUENCE [LARGE SCALE GENOMIC DNA]</scope>
    <source>
        <strain evidence="2 3">ME102</strain>
    </source>
</reference>
<keyword evidence="1" id="KW-0812">Transmembrane</keyword>
<sequence>MNLPRLSVQRPVTVVMLTMMVLVIGSVALSRLQIDLLPSIELPTLTVRADYEGASPEVVERLVTQIIEEIIATVPGIEKIESRSEEGDSSVRVSFGWGTNIDAAAMDLQATLEDEVNELPDDVVGPRVSKFDIDSFPVVILGISSRLDPVEMTEIMENQLRHRLVRLPGVAQVDPWGGFDREVRVELDPAKITALNIPVNNILDALRDANLDLPTGTIEQGRYQVTLLVPAEFVDLNQVRKTEVMQRDGVSVTLGQIATVRDTYRKLTRIVRALTVNEILD</sequence>
<dbReference type="GO" id="GO:0042910">
    <property type="term" value="F:xenobiotic transmembrane transporter activity"/>
    <property type="evidence" value="ECO:0007669"/>
    <property type="project" value="TreeGrafter"/>
</dbReference>
<evidence type="ECO:0000313" key="3">
    <source>
        <dbReference type="Proteomes" id="UP000196027"/>
    </source>
</evidence>
<dbReference type="OrthoDB" id="9757940at2"/>
<name>A0A1Y0IEK9_9GAMM</name>
<evidence type="ECO:0000313" key="2">
    <source>
        <dbReference type="EMBL" id="ARU58881.1"/>
    </source>
</evidence>
<dbReference type="RefSeq" id="WP_087463610.1">
    <property type="nucleotide sequence ID" value="NZ_CP021425.1"/>
</dbReference>
<dbReference type="PRINTS" id="PR00702">
    <property type="entry name" value="ACRIFLAVINRP"/>
</dbReference>
<keyword evidence="1" id="KW-0472">Membrane</keyword>
<dbReference type="InterPro" id="IPR027463">
    <property type="entry name" value="AcrB_DN_DC_subdom"/>
</dbReference>
<organism evidence="2 3">
    <name type="scientific">Oleiphilus messinensis</name>
    <dbReference type="NCBI Taxonomy" id="141451"/>
    <lineage>
        <taxon>Bacteria</taxon>
        <taxon>Pseudomonadati</taxon>
        <taxon>Pseudomonadota</taxon>
        <taxon>Gammaproteobacteria</taxon>
        <taxon>Oceanospirillales</taxon>
        <taxon>Oleiphilaceae</taxon>
        <taxon>Oleiphilus</taxon>
    </lineage>
</organism>
<protein>
    <submittedName>
        <fullName evidence="2">RND superfamily NFE family efflux transporter inner membrane pump subunit, N-terminal</fullName>
    </submittedName>
</protein>
<dbReference type="Pfam" id="PF00873">
    <property type="entry name" value="ACR_tran"/>
    <property type="match status" value="1"/>
</dbReference>
<dbReference type="SUPFAM" id="SSF82714">
    <property type="entry name" value="Multidrug efflux transporter AcrB TolC docking domain, DN and DC subdomains"/>
    <property type="match status" value="1"/>
</dbReference>
<dbReference type="EMBL" id="CP021425">
    <property type="protein sequence ID" value="ARU58881.1"/>
    <property type="molecule type" value="Genomic_DNA"/>
</dbReference>
<dbReference type="Gene3D" id="3.30.70.1430">
    <property type="entry name" value="Multidrug efflux transporter AcrB pore domain"/>
    <property type="match status" value="1"/>
</dbReference>
<keyword evidence="1" id="KW-1133">Transmembrane helix</keyword>
<dbReference type="Gene3D" id="3.30.70.1320">
    <property type="entry name" value="Multidrug efflux transporter AcrB pore domain like"/>
    <property type="match status" value="1"/>
</dbReference>
<proteinExistence type="predicted"/>
<dbReference type="PANTHER" id="PTHR32063:SF0">
    <property type="entry name" value="SWARMING MOTILITY PROTEIN SWRC"/>
    <property type="match status" value="1"/>
</dbReference>
<dbReference type="InterPro" id="IPR001036">
    <property type="entry name" value="Acrflvin-R"/>
</dbReference>
<evidence type="ECO:0000256" key="1">
    <source>
        <dbReference type="SAM" id="Phobius"/>
    </source>
</evidence>
<dbReference type="PANTHER" id="PTHR32063">
    <property type="match status" value="1"/>
</dbReference>
<dbReference type="Proteomes" id="UP000196027">
    <property type="component" value="Chromosome"/>
</dbReference>
<gene>
    <name evidence="2" type="ORF">OLMES_4893</name>
</gene>
<dbReference type="Gene3D" id="1.20.1640.10">
    <property type="entry name" value="Multidrug efflux transporter AcrB transmembrane domain"/>
    <property type="match status" value="1"/>
</dbReference>
<feature type="transmembrane region" description="Helical" evidence="1">
    <location>
        <begin position="12"/>
        <end position="32"/>
    </location>
</feature>
<dbReference type="SUPFAM" id="SSF82693">
    <property type="entry name" value="Multidrug efflux transporter AcrB pore domain, PN1, PN2, PC1 and PC2 subdomains"/>
    <property type="match status" value="2"/>
</dbReference>
<keyword evidence="3" id="KW-1185">Reference proteome</keyword>
<dbReference type="GO" id="GO:0005886">
    <property type="term" value="C:plasma membrane"/>
    <property type="evidence" value="ECO:0007669"/>
    <property type="project" value="TreeGrafter"/>
</dbReference>
<dbReference type="Gene3D" id="3.30.2090.10">
    <property type="entry name" value="Multidrug efflux transporter AcrB TolC docking domain, DN and DC subdomains"/>
    <property type="match status" value="1"/>
</dbReference>
<dbReference type="KEGG" id="ome:OLMES_4893"/>
<dbReference type="AlphaFoldDB" id="A0A1Y0IEK9"/>